<feature type="signal peptide" evidence="1">
    <location>
        <begin position="1"/>
        <end position="21"/>
    </location>
</feature>
<feature type="chain" id="PRO_5020454074" evidence="1">
    <location>
        <begin position="22"/>
        <end position="120"/>
    </location>
</feature>
<organism evidence="2 3">
    <name type="scientific">Martelella mediterranea</name>
    <dbReference type="NCBI Taxonomy" id="293089"/>
    <lineage>
        <taxon>Bacteria</taxon>
        <taxon>Pseudomonadati</taxon>
        <taxon>Pseudomonadota</taxon>
        <taxon>Alphaproteobacteria</taxon>
        <taxon>Hyphomicrobiales</taxon>
        <taxon>Aurantimonadaceae</taxon>
        <taxon>Martelella</taxon>
    </lineage>
</organism>
<name>A0A4R3NTP8_9HYPH</name>
<dbReference type="RefSeq" id="WP_132309949.1">
    <property type="nucleotide sequence ID" value="NZ_SMAR01000007.1"/>
</dbReference>
<evidence type="ECO:0000313" key="2">
    <source>
        <dbReference type="EMBL" id="TCT41170.1"/>
    </source>
</evidence>
<dbReference type="AlphaFoldDB" id="A0A4R3NTP8"/>
<reference evidence="2 3" key="1">
    <citation type="submission" date="2019-03" db="EMBL/GenBank/DDBJ databases">
        <title>Freshwater and sediment microbial communities from various areas in North America, analyzing microbe dynamics in response to fracking.</title>
        <authorList>
            <person name="Lamendella R."/>
        </authorList>
    </citation>
    <scope>NUCLEOTIDE SEQUENCE [LARGE SCALE GENOMIC DNA]</scope>
    <source>
        <strain evidence="2 3">175.2</strain>
    </source>
</reference>
<evidence type="ECO:0000256" key="1">
    <source>
        <dbReference type="SAM" id="SignalP"/>
    </source>
</evidence>
<evidence type="ECO:0000313" key="3">
    <source>
        <dbReference type="Proteomes" id="UP000295097"/>
    </source>
</evidence>
<sequence>MKKIALISAAALVLSASFATAQNRYPPSAFMEIMGSAHAYEELCDNLIIDEGVMRQVALENHITEAVFNQPRNQQSFTGQYQRMIQSADSYTDRDFFCGNGLVEFGADGVNIPGLLKQKN</sequence>
<gene>
    <name evidence="2" type="ORF">EDC90_1007147</name>
</gene>
<protein>
    <submittedName>
        <fullName evidence="2">Uncharacterized protein</fullName>
    </submittedName>
</protein>
<accession>A0A4R3NTP8</accession>
<comment type="caution">
    <text evidence="2">The sequence shown here is derived from an EMBL/GenBank/DDBJ whole genome shotgun (WGS) entry which is preliminary data.</text>
</comment>
<keyword evidence="1" id="KW-0732">Signal</keyword>
<dbReference type="EMBL" id="SMAR01000007">
    <property type="protein sequence ID" value="TCT41170.1"/>
    <property type="molecule type" value="Genomic_DNA"/>
</dbReference>
<proteinExistence type="predicted"/>
<keyword evidence="3" id="KW-1185">Reference proteome</keyword>
<dbReference type="Proteomes" id="UP000295097">
    <property type="component" value="Unassembled WGS sequence"/>
</dbReference>